<dbReference type="GO" id="GO:1990757">
    <property type="term" value="F:ubiquitin ligase activator activity"/>
    <property type="evidence" value="ECO:0007669"/>
    <property type="project" value="TreeGrafter"/>
</dbReference>
<dbReference type="InterPro" id="IPR036322">
    <property type="entry name" value="WD40_repeat_dom_sf"/>
</dbReference>
<name>A0A3D8S7Y1_9HELO</name>
<proteinExistence type="predicted"/>
<dbReference type="InterPro" id="IPR033010">
    <property type="entry name" value="Cdc20/Fizzy"/>
</dbReference>
<feature type="compositionally biased region" description="Polar residues" evidence="4">
    <location>
        <begin position="123"/>
        <end position="152"/>
    </location>
</feature>
<dbReference type="AlphaFoldDB" id="A0A3D8S7Y1"/>
<dbReference type="OrthoDB" id="10263272at2759"/>
<sequence>MQAEHFALMGSMTVGNECPYDILKRHCHSLSEPFQHANLRLKLASKETARCPLTPTSPADSGYGSGSELPRPKSRRAPKKHRSFADLSKYREKRFGEYGQCDGPSDGSTDIFRSMTLPRRFMSRSQLHSLSTPTRPSMRTSNTDPGILSTRSSKSLDRFVAKRRPTLQLSVESFHSSIEPSRMTPNEQLLRNNGESPDPFLHRRRATSPSPFAQRYPVRQNDARVRSGSATALTFHRDPCASNDHRQISVGTIWTVGGIAPSSAGVSNGRGGMLGRGTNAPFYVSDFSDARTKAQHIQEVHEGRLATALDLDRMQRIFEYRQPSNLNNATLSVKKRRHSDVNQKTIWKDGEWKMPEQDPKTTQPTGDRVLPSAPFKVLDAPQLRDDFYCSVLAYSATCHTMAVGLGQVLYRWSEQHGVHVLSPGKNDGSWLTSLAFSSTQGQKCILAFGRSDGSINLLSIYDGALERNELILSRFEVRQPCPVACVTWKPTVNTRRSKNPSNNGIVVQTEILVVGDEIGNVYIYSVEWPDKWEVSRDGWPGSMTLSARISVHSQQICGLAFSPDGCMFATGGNDNVCALFQTTKVVDGTQDEVPAVVTDIDGVRFVRPVADQIDVRTISHGSEKHRWMHNAAVKAIAFCPWRPGLLATGGGSNDKCIHFYHTASGATLATISVAAQVTSLIWSTTRREIAATFGYAQPDHPYRIAVFSWPECKRVAAIRWENADRALYAIPYPGGPNEIRSGGSREGSIGSTRTAREGCIVVASSDESVKFHEVWAAGQKATAGGQGLLGGSDIIEESEGIDREVEVIR</sequence>
<dbReference type="PANTHER" id="PTHR19918">
    <property type="entry name" value="CELL DIVISION CYCLE 20 CDC20 FIZZY -RELATED"/>
    <property type="match status" value="1"/>
</dbReference>
<dbReference type="PROSITE" id="PS50082">
    <property type="entry name" value="WD_REPEATS_2"/>
    <property type="match status" value="1"/>
</dbReference>
<keyword evidence="1 3" id="KW-0853">WD repeat</keyword>
<dbReference type="InterPro" id="IPR001680">
    <property type="entry name" value="WD40_rpt"/>
</dbReference>
<dbReference type="SUPFAM" id="SSF50978">
    <property type="entry name" value="WD40 repeat-like"/>
    <property type="match status" value="1"/>
</dbReference>
<protein>
    <submittedName>
        <fullName evidence="5">WD40 repeat-like protein</fullName>
    </submittedName>
</protein>
<keyword evidence="2" id="KW-0677">Repeat</keyword>
<dbReference type="EMBL" id="PDLM01000003">
    <property type="protein sequence ID" value="RDW82419.1"/>
    <property type="molecule type" value="Genomic_DNA"/>
</dbReference>
<reference evidence="5 6" key="1">
    <citation type="journal article" date="2018" name="IMA Fungus">
        <title>IMA Genome-F 9: Draft genome sequence of Annulohypoxylon stygium, Aspergillus mulundensis, Berkeleyomyces basicola (syn. Thielaviopsis basicola), Ceratocystis smalleyi, two Cercospora beticola strains, Coleophoma cylindrospora, Fusarium fracticaudum, Phialophora cf. hyalina, and Morchella septimelata.</title>
        <authorList>
            <person name="Wingfield B.D."/>
            <person name="Bills G.F."/>
            <person name="Dong Y."/>
            <person name="Huang W."/>
            <person name="Nel W.J."/>
            <person name="Swalarsk-Parry B.S."/>
            <person name="Vaghefi N."/>
            <person name="Wilken P.M."/>
            <person name="An Z."/>
            <person name="de Beer Z.W."/>
            <person name="De Vos L."/>
            <person name="Chen L."/>
            <person name="Duong T.A."/>
            <person name="Gao Y."/>
            <person name="Hammerbacher A."/>
            <person name="Kikkert J.R."/>
            <person name="Li Y."/>
            <person name="Li H."/>
            <person name="Li K."/>
            <person name="Li Q."/>
            <person name="Liu X."/>
            <person name="Ma X."/>
            <person name="Naidoo K."/>
            <person name="Pethybridge S.J."/>
            <person name="Sun J."/>
            <person name="Steenkamp E.T."/>
            <person name="van der Nest M.A."/>
            <person name="van Wyk S."/>
            <person name="Wingfield M.J."/>
            <person name="Xiong C."/>
            <person name="Yue Q."/>
            <person name="Zhang X."/>
        </authorList>
    </citation>
    <scope>NUCLEOTIDE SEQUENCE [LARGE SCALE GENOMIC DNA]</scope>
    <source>
        <strain evidence="5 6">BP6252</strain>
    </source>
</reference>
<feature type="repeat" description="WD" evidence="3">
    <location>
        <begin position="549"/>
        <end position="581"/>
    </location>
</feature>
<dbReference type="Gene3D" id="2.130.10.10">
    <property type="entry name" value="YVTN repeat-like/Quinoprotein amine dehydrogenase"/>
    <property type="match status" value="1"/>
</dbReference>
<gene>
    <name evidence="5" type="ORF">BP6252_03531</name>
</gene>
<evidence type="ECO:0000256" key="2">
    <source>
        <dbReference type="ARBA" id="ARBA00022737"/>
    </source>
</evidence>
<dbReference type="GO" id="GO:1905786">
    <property type="term" value="P:positive regulation of anaphase-promoting complex-dependent catabolic process"/>
    <property type="evidence" value="ECO:0007669"/>
    <property type="project" value="TreeGrafter"/>
</dbReference>
<dbReference type="Proteomes" id="UP000256645">
    <property type="component" value="Unassembled WGS sequence"/>
</dbReference>
<evidence type="ECO:0000256" key="3">
    <source>
        <dbReference type="PROSITE-ProRule" id="PRU00221"/>
    </source>
</evidence>
<keyword evidence="6" id="KW-1185">Reference proteome</keyword>
<dbReference type="GO" id="GO:0005680">
    <property type="term" value="C:anaphase-promoting complex"/>
    <property type="evidence" value="ECO:0007669"/>
    <property type="project" value="TreeGrafter"/>
</dbReference>
<evidence type="ECO:0000313" key="6">
    <source>
        <dbReference type="Proteomes" id="UP000256645"/>
    </source>
</evidence>
<evidence type="ECO:0000256" key="4">
    <source>
        <dbReference type="SAM" id="MobiDB-lite"/>
    </source>
</evidence>
<evidence type="ECO:0000256" key="1">
    <source>
        <dbReference type="ARBA" id="ARBA00022574"/>
    </source>
</evidence>
<dbReference type="PANTHER" id="PTHR19918:SF5">
    <property type="entry name" value="MEIOSIS-SPECIFIC APC_C ACTIVATOR PROTEIN AMA1"/>
    <property type="match status" value="1"/>
</dbReference>
<feature type="region of interest" description="Disordered" evidence="4">
    <location>
        <begin position="50"/>
        <end position="86"/>
    </location>
</feature>
<accession>A0A3D8S7Y1</accession>
<evidence type="ECO:0000313" key="5">
    <source>
        <dbReference type="EMBL" id="RDW82419.1"/>
    </source>
</evidence>
<dbReference type="GO" id="GO:0031145">
    <property type="term" value="P:anaphase-promoting complex-dependent catabolic process"/>
    <property type="evidence" value="ECO:0007669"/>
    <property type="project" value="TreeGrafter"/>
</dbReference>
<organism evidence="5 6">
    <name type="scientific">Coleophoma cylindrospora</name>
    <dbReference type="NCBI Taxonomy" id="1849047"/>
    <lineage>
        <taxon>Eukaryota</taxon>
        <taxon>Fungi</taxon>
        <taxon>Dikarya</taxon>
        <taxon>Ascomycota</taxon>
        <taxon>Pezizomycotina</taxon>
        <taxon>Leotiomycetes</taxon>
        <taxon>Helotiales</taxon>
        <taxon>Dermateaceae</taxon>
        <taxon>Coleophoma</taxon>
    </lineage>
</organism>
<feature type="region of interest" description="Disordered" evidence="4">
    <location>
        <begin position="122"/>
        <end position="152"/>
    </location>
</feature>
<dbReference type="InterPro" id="IPR015943">
    <property type="entry name" value="WD40/YVTN_repeat-like_dom_sf"/>
</dbReference>
<dbReference type="Pfam" id="PF00400">
    <property type="entry name" value="WD40"/>
    <property type="match status" value="1"/>
</dbReference>
<comment type="caution">
    <text evidence="5">The sequence shown here is derived from an EMBL/GenBank/DDBJ whole genome shotgun (WGS) entry which is preliminary data.</text>
</comment>
<dbReference type="SMART" id="SM00320">
    <property type="entry name" value="WD40"/>
    <property type="match status" value="4"/>
</dbReference>
<dbReference type="GO" id="GO:0010997">
    <property type="term" value="F:anaphase-promoting complex binding"/>
    <property type="evidence" value="ECO:0007669"/>
    <property type="project" value="InterPro"/>
</dbReference>
<dbReference type="STRING" id="1849047.A0A3D8S7Y1"/>
<feature type="compositionally biased region" description="Basic residues" evidence="4">
    <location>
        <begin position="72"/>
        <end position="82"/>
    </location>
</feature>